<feature type="region of interest" description="Disordered" evidence="1">
    <location>
        <begin position="317"/>
        <end position="341"/>
    </location>
</feature>
<dbReference type="Pfam" id="PF00010">
    <property type="entry name" value="HLH"/>
    <property type="match status" value="1"/>
</dbReference>
<evidence type="ECO:0000256" key="1">
    <source>
        <dbReference type="SAM" id="MobiDB-lite"/>
    </source>
</evidence>
<dbReference type="SMART" id="SM00353">
    <property type="entry name" value="HLH"/>
    <property type="match status" value="1"/>
</dbReference>
<dbReference type="EMBL" id="CH479182">
    <property type="protein sequence ID" value="EDW33961.1"/>
    <property type="molecule type" value="Genomic_DNA"/>
</dbReference>
<feature type="region of interest" description="Disordered" evidence="1">
    <location>
        <begin position="220"/>
        <end position="279"/>
    </location>
</feature>
<dbReference type="GO" id="GO:0005634">
    <property type="term" value="C:nucleus"/>
    <property type="evidence" value="ECO:0007669"/>
    <property type="project" value="TreeGrafter"/>
</dbReference>
<feature type="compositionally biased region" description="Low complexity" evidence="1">
    <location>
        <begin position="101"/>
        <end position="116"/>
    </location>
</feature>
<dbReference type="Proteomes" id="UP000008744">
    <property type="component" value="Unassembled WGS sequence"/>
</dbReference>
<feature type="domain" description="BHLH" evidence="2">
    <location>
        <begin position="127"/>
        <end position="186"/>
    </location>
</feature>
<evidence type="ECO:0000313" key="3">
    <source>
        <dbReference type="EMBL" id="EDW33961.1"/>
    </source>
</evidence>
<dbReference type="PANTHER" id="PTHR19290:SF147">
    <property type="entry name" value="HELIX-LOOP-HELIX PROTEIN DELILAH"/>
    <property type="match status" value="1"/>
</dbReference>
<keyword evidence="4" id="KW-1185">Reference proteome</keyword>
<dbReference type="OrthoDB" id="10063280at2759"/>
<dbReference type="PROSITE" id="PS50888">
    <property type="entry name" value="BHLH"/>
    <property type="match status" value="1"/>
</dbReference>
<dbReference type="STRING" id="7234.B4GEC6"/>
<dbReference type="PANTHER" id="PTHR19290">
    <property type="entry name" value="BASIC HELIX-LOOP-HELIX PROTEIN NEUROGENIN-RELATED"/>
    <property type="match status" value="1"/>
</dbReference>
<feature type="compositionally biased region" description="Low complexity" evidence="1">
    <location>
        <begin position="229"/>
        <end position="252"/>
    </location>
</feature>
<dbReference type="GO" id="GO:0043425">
    <property type="term" value="F:bHLH transcription factor binding"/>
    <property type="evidence" value="ECO:0007669"/>
    <property type="project" value="EnsemblMetazoa"/>
</dbReference>
<dbReference type="OMA" id="LRHCVPQ"/>
<dbReference type="PhylomeDB" id="B4GEC6"/>
<dbReference type="GO" id="GO:0033627">
    <property type="term" value="P:cell adhesion mediated by integrin"/>
    <property type="evidence" value="ECO:0007669"/>
    <property type="project" value="EnsemblMetazoa"/>
</dbReference>
<evidence type="ECO:0000313" key="4">
    <source>
        <dbReference type="Proteomes" id="UP000008744"/>
    </source>
</evidence>
<dbReference type="InterPro" id="IPR036638">
    <property type="entry name" value="HLH_DNA-bd_sf"/>
</dbReference>
<dbReference type="SUPFAM" id="SSF47459">
    <property type="entry name" value="HLH, helix-loop-helix DNA-binding domain"/>
    <property type="match status" value="1"/>
</dbReference>
<protein>
    <submittedName>
        <fullName evidence="3">GL21846</fullName>
    </submittedName>
</protein>
<dbReference type="GO" id="GO:0007474">
    <property type="term" value="P:imaginal disc-derived wing vein specification"/>
    <property type="evidence" value="ECO:0007669"/>
    <property type="project" value="EnsemblMetazoa"/>
</dbReference>
<dbReference type="CDD" id="cd11431">
    <property type="entry name" value="bHLH_TS_taxi_Dei"/>
    <property type="match status" value="1"/>
</dbReference>
<gene>
    <name evidence="3" type="primary">Dper\GL21846</name>
    <name evidence="3" type="ORF">Dper_GL21846</name>
</gene>
<reference evidence="3 4" key="1">
    <citation type="journal article" date="2007" name="Nature">
        <title>Evolution of genes and genomes on the Drosophila phylogeny.</title>
        <authorList>
            <consortium name="Drosophila 12 Genomes Consortium"/>
            <person name="Clark A.G."/>
            <person name="Eisen M.B."/>
            <person name="Smith D.R."/>
            <person name="Bergman C.M."/>
            <person name="Oliver B."/>
            <person name="Markow T.A."/>
            <person name="Kaufman T.C."/>
            <person name="Kellis M."/>
            <person name="Gelbart W."/>
            <person name="Iyer V.N."/>
            <person name="Pollard D.A."/>
            <person name="Sackton T.B."/>
            <person name="Larracuente A.M."/>
            <person name="Singh N.D."/>
            <person name="Abad J.P."/>
            <person name="Abt D.N."/>
            <person name="Adryan B."/>
            <person name="Aguade M."/>
            <person name="Akashi H."/>
            <person name="Anderson W.W."/>
            <person name="Aquadro C.F."/>
            <person name="Ardell D.H."/>
            <person name="Arguello R."/>
            <person name="Artieri C.G."/>
            <person name="Barbash D.A."/>
            <person name="Barker D."/>
            <person name="Barsanti P."/>
            <person name="Batterham P."/>
            <person name="Batzoglou S."/>
            <person name="Begun D."/>
            <person name="Bhutkar A."/>
            <person name="Blanco E."/>
            <person name="Bosak S.A."/>
            <person name="Bradley R.K."/>
            <person name="Brand A.D."/>
            <person name="Brent M.R."/>
            <person name="Brooks A.N."/>
            <person name="Brown R.H."/>
            <person name="Butlin R.K."/>
            <person name="Caggese C."/>
            <person name="Calvi B.R."/>
            <person name="Bernardo de Carvalho A."/>
            <person name="Caspi A."/>
            <person name="Castrezana S."/>
            <person name="Celniker S.E."/>
            <person name="Chang J.L."/>
            <person name="Chapple C."/>
            <person name="Chatterji S."/>
            <person name="Chinwalla A."/>
            <person name="Civetta A."/>
            <person name="Clifton S.W."/>
            <person name="Comeron J.M."/>
            <person name="Costello J.C."/>
            <person name="Coyne J.A."/>
            <person name="Daub J."/>
            <person name="David R.G."/>
            <person name="Delcher A.L."/>
            <person name="Delehaunty K."/>
            <person name="Do C.B."/>
            <person name="Ebling H."/>
            <person name="Edwards K."/>
            <person name="Eickbush T."/>
            <person name="Evans J.D."/>
            <person name="Filipski A."/>
            <person name="Findeiss S."/>
            <person name="Freyhult E."/>
            <person name="Fulton L."/>
            <person name="Fulton R."/>
            <person name="Garcia A.C."/>
            <person name="Gardiner A."/>
            <person name="Garfield D.A."/>
            <person name="Garvin B.E."/>
            <person name="Gibson G."/>
            <person name="Gilbert D."/>
            <person name="Gnerre S."/>
            <person name="Godfrey J."/>
            <person name="Good R."/>
            <person name="Gotea V."/>
            <person name="Gravely B."/>
            <person name="Greenberg A.J."/>
            <person name="Griffiths-Jones S."/>
            <person name="Gross S."/>
            <person name="Guigo R."/>
            <person name="Gustafson E.A."/>
            <person name="Haerty W."/>
            <person name="Hahn M.W."/>
            <person name="Halligan D.L."/>
            <person name="Halpern A.L."/>
            <person name="Halter G.M."/>
            <person name="Han M.V."/>
            <person name="Heger A."/>
            <person name="Hillier L."/>
            <person name="Hinrichs A.S."/>
            <person name="Holmes I."/>
            <person name="Hoskins R.A."/>
            <person name="Hubisz M.J."/>
            <person name="Hultmark D."/>
            <person name="Huntley M.A."/>
            <person name="Jaffe D.B."/>
            <person name="Jagadeeshan S."/>
            <person name="Jeck W.R."/>
            <person name="Johnson J."/>
            <person name="Jones C.D."/>
            <person name="Jordan W.C."/>
            <person name="Karpen G.H."/>
            <person name="Kataoka E."/>
            <person name="Keightley P.D."/>
            <person name="Kheradpour P."/>
            <person name="Kirkness E.F."/>
            <person name="Koerich L.B."/>
            <person name="Kristiansen K."/>
            <person name="Kudrna D."/>
            <person name="Kulathinal R.J."/>
            <person name="Kumar S."/>
            <person name="Kwok R."/>
            <person name="Lander E."/>
            <person name="Langley C.H."/>
            <person name="Lapoint R."/>
            <person name="Lazzaro B.P."/>
            <person name="Lee S.J."/>
            <person name="Levesque L."/>
            <person name="Li R."/>
            <person name="Lin C.F."/>
            <person name="Lin M.F."/>
            <person name="Lindblad-Toh K."/>
            <person name="Llopart A."/>
            <person name="Long M."/>
            <person name="Low L."/>
            <person name="Lozovsky E."/>
            <person name="Lu J."/>
            <person name="Luo M."/>
            <person name="Machado C.A."/>
            <person name="Makalowski W."/>
            <person name="Marzo M."/>
            <person name="Matsuda M."/>
            <person name="Matzkin L."/>
            <person name="McAllister B."/>
            <person name="McBride C.S."/>
            <person name="McKernan B."/>
            <person name="McKernan K."/>
            <person name="Mendez-Lago M."/>
            <person name="Minx P."/>
            <person name="Mollenhauer M.U."/>
            <person name="Montooth K."/>
            <person name="Mount S.M."/>
            <person name="Mu X."/>
            <person name="Myers E."/>
            <person name="Negre B."/>
            <person name="Newfeld S."/>
            <person name="Nielsen R."/>
            <person name="Noor M.A."/>
            <person name="O'Grady P."/>
            <person name="Pachter L."/>
            <person name="Papaceit M."/>
            <person name="Parisi M.J."/>
            <person name="Parisi M."/>
            <person name="Parts L."/>
            <person name="Pedersen J.S."/>
            <person name="Pesole G."/>
            <person name="Phillippy A.M."/>
            <person name="Ponting C.P."/>
            <person name="Pop M."/>
            <person name="Porcelli D."/>
            <person name="Powell J.R."/>
            <person name="Prohaska S."/>
            <person name="Pruitt K."/>
            <person name="Puig M."/>
            <person name="Quesneville H."/>
            <person name="Ram K.R."/>
            <person name="Rand D."/>
            <person name="Rasmussen M.D."/>
            <person name="Reed L.K."/>
            <person name="Reenan R."/>
            <person name="Reily A."/>
            <person name="Remington K.A."/>
            <person name="Rieger T.T."/>
            <person name="Ritchie M.G."/>
            <person name="Robin C."/>
            <person name="Rogers Y.H."/>
            <person name="Rohde C."/>
            <person name="Rozas J."/>
            <person name="Rubenfield M.J."/>
            <person name="Ruiz A."/>
            <person name="Russo S."/>
            <person name="Salzberg S.L."/>
            <person name="Sanchez-Gracia A."/>
            <person name="Saranga D.J."/>
            <person name="Sato H."/>
            <person name="Schaeffer S.W."/>
            <person name="Schatz M.C."/>
            <person name="Schlenke T."/>
            <person name="Schwartz R."/>
            <person name="Segarra C."/>
            <person name="Singh R.S."/>
            <person name="Sirot L."/>
            <person name="Sirota M."/>
            <person name="Sisneros N.B."/>
            <person name="Smith C.D."/>
            <person name="Smith T.F."/>
            <person name="Spieth J."/>
            <person name="Stage D.E."/>
            <person name="Stark A."/>
            <person name="Stephan W."/>
            <person name="Strausberg R.L."/>
            <person name="Strempel S."/>
            <person name="Sturgill D."/>
            <person name="Sutton G."/>
            <person name="Sutton G.G."/>
            <person name="Tao W."/>
            <person name="Teichmann S."/>
            <person name="Tobari Y.N."/>
            <person name="Tomimura Y."/>
            <person name="Tsolas J.M."/>
            <person name="Valente V.L."/>
            <person name="Venter E."/>
            <person name="Venter J.C."/>
            <person name="Vicario S."/>
            <person name="Vieira F.G."/>
            <person name="Vilella A.J."/>
            <person name="Villasante A."/>
            <person name="Walenz B."/>
            <person name="Wang J."/>
            <person name="Wasserman M."/>
            <person name="Watts T."/>
            <person name="Wilson D."/>
            <person name="Wilson R.K."/>
            <person name="Wing R.A."/>
            <person name="Wolfner M.F."/>
            <person name="Wong A."/>
            <person name="Wong G.K."/>
            <person name="Wu C.I."/>
            <person name="Wu G."/>
            <person name="Yamamoto D."/>
            <person name="Yang H.P."/>
            <person name="Yang S.P."/>
            <person name="Yorke J.A."/>
            <person name="Yoshida K."/>
            <person name="Zdobnov E."/>
            <person name="Zhang P."/>
            <person name="Zhang Y."/>
            <person name="Zimin A.V."/>
            <person name="Baldwin J."/>
            <person name="Abdouelleil A."/>
            <person name="Abdulkadir J."/>
            <person name="Abebe A."/>
            <person name="Abera B."/>
            <person name="Abreu J."/>
            <person name="Acer S.C."/>
            <person name="Aftuck L."/>
            <person name="Alexander A."/>
            <person name="An P."/>
            <person name="Anderson E."/>
            <person name="Anderson S."/>
            <person name="Arachi H."/>
            <person name="Azer M."/>
            <person name="Bachantsang P."/>
            <person name="Barry A."/>
            <person name="Bayul T."/>
            <person name="Berlin A."/>
            <person name="Bessette D."/>
            <person name="Bloom T."/>
            <person name="Blye J."/>
            <person name="Boguslavskiy L."/>
            <person name="Bonnet C."/>
            <person name="Boukhgalter B."/>
            <person name="Bourzgui I."/>
            <person name="Brown A."/>
            <person name="Cahill P."/>
            <person name="Channer S."/>
            <person name="Cheshatsang Y."/>
            <person name="Chuda L."/>
            <person name="Citroen M."/>
            <person name="Collymore A."/>
            <person name="Cooke P."/>
            <person name="Costello M."/>
            <person name="D'Aco K."/>
            <person name="Daza R."/>
            <person name="De Haan G."/>
            <person name="DeGray S."/>
            <person name="DeMaso C."/>
            <person name="Dhargay N."/>
            <person name="Dooley K."/>
            <person name="Dooley E."/>
            <person name="Doricent M."/>
            <person name="Dorje P."/>
            <person name="Dorjee K."/>
            <person name="Dupes A."/>
            <person name="Elong R."/>
            <person name="Falk J."/>
            <person name="Farina A."/>
            <person name="Faro S."/>
            <person name="Ferguson D."/>
            <person name="Fisher S."/>
            <person name="Foley C.D."/>
            <person name="Franke A."/>
            <person name="Friedrich D."/>
            <person name="Gadbois L."/>
            <person name="Gearin G."/>
            <person name="Gearin C.R."/>
            <person name="Giannoukos G."/>
            <person name="Goode T."/>
            <person name="Graham J."/>
            <person name="Grandbois E."/>
            <person name="Grewal S."/>
            <person name="Gyaltsen K."/>
            <person name="Hafez N."/>
            <person name="Hagos B."/>
            <person name="Hall J."/>
            <person name="Henson C."/>
            <person name="Hollinger A."/>
            <person name="Honan T."/>
            <person name="Huard M.D."/>
            <person name="Hughes L."/>
            <person name="Hurhula B."/>
            <person name="Husby M.E."/>
            <person name="Kamat A."/>
            <person name="Kanga B."/>
            <person name="Kashin S."/>
            <person name="Khazanovich D."/>
            <person name="Kisner P."/>
            <person name="Lance K."/>
            <person name="Lara M."/>
            <person name="Lee W."/>
            <person name="Lennon N."/>
            <person name="Letendre F."/>
            <person name="LeVine R."/>
            <person name="Lipovsky A."/>
            <person name="Liu X."/>
            <person name="Liu J."/>
            <person name="Liu S."/>
            <person name="Lokyitsang T."/>
            <person name="Lokyitsang Y."/>
            <person name="Lubonja R."/>
            <person name="Lui A."/>
            <person name="MacDonald P."/>
            <person name="Magnisalis V."/>
            <person name="Maru K."/>
            <person name="Matthews C."/>
            <person name="McCusker W."/>
            <person name="McDonough S."/>
            <person name="Mehta T."/>
            <person name="Meldrim J."/>
            <person name="Meneus L."/>
            <person name="Mihai O."/>
            <person name="Mihalev A."/>
            <person name="Mihova T."/>
            <person name="Mittelman R."/>
            <person name="Mlenga V."/>
            <person name="Montmayeur A."/>
            <person name="Mulrain L."/>
            <person name="Navidi A."/>
            <person name="Naylor J."/>
            <person name="Negash T."/>
            <person name="Nguyen T."/>
            <person name="Nguyen N."/>
            <person name="Nicol R."/>
            <person name="Norbu C."/>
            <person name="Norbu N."/>
            <person name="Novod N."/>
            <person name="O'Neill B."/>
            <person name="Osman S."/>
            <person name="Markiewicz E."/>
            <person name="Oyono O.L."/>
            <person name="Patti C."/>
            <person name="Phunkhang P."/>
            <person name="Pierre F."/>
            <person name="Priest M."/>
            <person name="Raghuraman S."/>
            <person name="Rege F."/>
            <person name="Reyes R."/>
            <person name="Rise C."/>
            <person name="Rogov P."/>
            <person name="Ross K."/>
            <person name="Ryan E."/>
            <person name="Settipalli S."/>
            <person name="Shea T."/>
            <person name="Sherpa N."/>
            <person name="Shi L."/>
            <person name="Shih D."/>
            <person name="Sparrow T."/>
            <person name="Spaulding J."/>
            <person name="Stalker J."/>
            <person name="Stange-Thomann N."/>
            <person name="Stavropoulos S."/>
            <person name="Stone C."/>
            <person name="Strader C."/>
            <person name="Tesfaye S."/>
            <person name="Thomson T."/>
            <person name="Thoulutsang Y."/>
            <person name="Thoulutsang D."/>
            <person name="Topham K."/>
            <person name="Topping I."/>
            <person name="Tsamla T."/>
            <person name="Vassiliev H."/>
            <person name="Vo A."/>
            <person name="Wangchuk T."/>
            <person name="Wangdi T."/>
            <person name="Weiand M."/>
            <person name="Wilkinson J."/>
            <person name="Wilson A."/>
            <person name="Yadav S."/>
            <person name="Young G."/>
            <person name="Yu Q."/>
            <person name="Zembek L."/>
            <person name="Zhong D."/>
            <person name="Zimmer A."/>
            <person name="Zwirko Z."/>
            <person name="Jaffe D.B."/>
            <person name="Alvarez P."/>
            <person name="Brockman W."/>
            <person name="Butler J."/>
            <person name="Chin C."/>
            <person name="Gnerre S."/>
            <person name="Grabherr M."/>
            <person name="Kleber M."/>
            <person name="Mauceli E."/>
            <person name="MacCallum I."/>
        </authorList>
    </citation>
    <scope>NUCLEOTIDE SEQUENCE [LARGE SCALE GENOMIC DNA]</scope>
    <source>
        <strain evidence="4">MSH-3 / Tucson 14011-0111.49</strain>
    </source>
</reference>
<dbReference type="GO" id="GO:0046983">
    <property type="term" value="F:protein dimerization activity"/>
    <property type="evidence" value="ECO:0007669"/>
    <property type="project" value="InterPro"/>
</dbReference>
<dbReference type="GO" id="GO:0045944">
    <property type="term" value="P:positive regulation of transcription by RNA polymerase II"/>
    <property type="evidence" value="ECO:0007669"/>
    <property type="project" value="TreeGrafter"/>
</dbReference>
<proteinExistence type="predicted"/>
<dbReference type="HOGENOM" id="CLU_720163_0_0_1"/>
<dbReference type="Gene3D" id="4.10.280.10">
    <property type="entry name" value="Helix-loop-helix DNA-binding domain"/>
    <property type="match status" value="1"/>
</dbReference>
<organism evidence="4">
    <name type="scientific">Drosophila persimilis</name>
    <name type="common">Fruit fly</name>
    <dbReference type="NCBI Taxonomy" id="7234"/>
    <lineage>
        <taxon>Eukaryota</taxon>
        <taxon>Metazoa</taxon>
        <taxon>Ecdysozoa</taxon>
        <taxon>Arthropoda</taxon>
        <taxon>Hexapoda</taxon>
        <taxon>Insecta</taxon>
        <taxon>Pterygota</taxon>
        <taxon>Neoptera</taxon>
        <taxon>Endopterygota</taxon>
        <taxon>Diptera</taxon>
        <taxon>Brachycera</taxon>
        <taxon>Muscomorpha</taxon>
        <taxon>Ephydroidea</taxon>
        <taxon>Drosophilidae</taxon>
        <taxon>Drosophila</taxon>
        <taxon>Sophophora</taxon>
    </lineage>
</organism>
<dbReference type="GO" id="GO:0007498">
    <property type="term" value="P:mesoderm development"/>
    <property type="evidence" value="ECO:0007669"/>
    <property type="project" value="EnsemblMetazoa"/>
</dbReference>
<accession>B4GEC6</accession>
<dbReference type="AlphaFoldDB" id="B4GEC6"/>
<dbReference type="InterPro" id="IPR011598">
    <property type="entry name" value="bHLH_dom"/>
</dbReference>
<dbReference type="eggNOG" id="KOG4395">
    <property type="taxonomic scope" value="Eukaryota"/>
</dbReference>
<dbReference type="GO" id="GO:0070888">
    <property type="term" value="F:E-box binding"/>
    <property type="evidence" value="ECO:0007669"/>
    <property type="project" value="EnsemblMetazoa"/>
</dbReference>
<name>B4GEC6_DROPE</name>
<dbReference type="InterPro" id="IPR050359">
    <property type="entry name" value="bHLH_transcription_factors"/>
</dbReference>
<feature type="compositionally biased region" description="Acidic residues" evidence="1">
    <location>
        <begin position="85"/>
        <end position="100"/>
    </location>
</feature>
<feature type="compositionally biased region" description="Low complexity" evidence="1">
    <location>
        <begin position="265"/>
        <end position="275"/>
    </location>
</feature>
<dbReference type="GO" id="GO:0003700">
    <property type="term" value="F:DNA-binding transcription factor activity"/>
    <property type="evidence" value="ECO:0007669"/>
    <property type="project" value="TreeGrafter"/>
</dbReference>
<sequence>MLHAIDTDRYRDNLSQRFYYGQIILEGRSIGFRIMKSNTYELHNYADLNMDSSPAKKDSRKRKAASARGEKYSLRQKRQKRCASDEAEQELPDLDLELESLEPAASRPKKNSSTNKAKTKAPPLSKYRRKTANARERTRMREINTAFETLRHSVPQAITGEVAANASEKLTKITTLRLAMKYIKMLSDAIEDPSYESEFIGECLEESANREALVTVDSEPELEVEMPVPAAKKPAKSKAGSAGSKKSTAASKRQTQKQAKEKHPTPTQTMTTTPMCASGSSGESCYAASSIGSPGSSAGAACSPSSAYASLSSSASNISHRSSSHRSNSSPGLEPDGNLMGLQGLSDLDTLLLESDGESLHCLSPSYESLLTNGESILPCRGDMPMPGCLDKPDVELSLRLLDADRSTDSFDFASDQQPSACISSLATLDGCYPFGDLLPGDFSDMFLT</sequence>
<feature type="region of interest" description="Disordered" evidence="1">
    <location>
        <begin position="49"/>
        <end position="134"/>
    </location>
</feature>
<feature type="compositionally biased region" description="Low complexity" evidence="1">
    <location>
        <begin position="317"/>
        <end position="330"/>
    </location>
</feature>
<evidence type="ECO:0000259" key="2">
    <source>
        <dbReference type="PROSITE" id="PS50888"/>
    </source>
</evidence>